<dbReference type="InterPro" id="IPR006283">
    <property type="entry name" value="ThiL-like"/>
</dbReference>
<dbReference type="InterPro" id="IPR036921">
    <property type="entry name" value="PurM-like_N_sf"/>
</dbReference>
<feature type="domain" description="PurM-like C-terminal" evidence="2">
    <location>
        <begin position="164"/>
        <end position="304"/>
    </location>
</feature>
<reference evidence="3 4" key="1">
    <citation type="submission" date="2022-04" db="EMBL/GenBank/DDBJ databases">
        <title>Complete genome of Methanothermobacter tenebrarum strain RMAS.</title>
        <authorList>
            <person name="Nakamura K."/>
            <person name="Oshima K."/>
            <person name="Hattori M."/>
            <person name="Kamagata Y."/>
            <person name="Takamizawa K."/>
        </authorList>
    </citation>
    <scope>NUCLEOTIDE SEQUENCE [LARGE SCALE GENOMIC DNA]</scope>
    <source>
        <strain evidence="3 4">RMAS</strain>
    </source>
</reference>
<dbReference type="Gene3D" id="3.90.650.10">
    <property type="entry name" value="PurM-like C-terminal domain"/>
    <property type="match status" value="1"/>
</dbReference>
<accession>A0ABN6PD42</accession>
<dbReference type="NCBIfam" id="TIGR03267">
    <property type="entry name" value="methan_mark_2"/>
    <property type="match status" value="1"/>
</dbReference>
<dbReference type="Pfam" id="PF02769">
    <property type="entry name" value="AIRS_C"/>
    <property type="match status" value="1"/>
</dbReference>
<gene>
    <name evidence="3" type="ORF">MTTB_11920</name>
</gene>
<dbReference type="InterPro" id="IPR016188">
    <property type="entry name" value="PurM-like_N"/>
</dbReference>
<organism evidence="3 4">
    <name type="scientific">Methanothermobacter tenebrarum</name>
    <dbReference type="NCBI Taxonomy" id="680118"/>
    <lineage>
        <taxon>Archaea</taxon>
        <taxon>Methanobacteriati</taxon>
        <taxon>Methanobacteriota</taxon>
        <taxon>Methanomada group</taxon>
        <taxon>Methanobacteria</taxon>
        <taxon>Methanobacteriales</taxon>
        <taxon>Methanobacteriaceae</taxon>
        <taxon>Methanothermobacter</taxon>
    </lineage>
</organism>
<dbReference type="SUPFAM" id="SSF55326">
    <property type="entry name" value="PurM N-terminal domain-like"/>
    <property type="match status" value="1"/>
</dbReference>
<dbReference type="InterPro" id="IPR011413">
    <property type="entry name" value="UCP036540_AIR"/>
</dbReference>
<evidence type="ECO:0000313" key="4">
    <source>
        <dbReference type="Proteomes" id="UP000831817"/>
    </source>
</evidence>
<evidence type="ECO:0000259" key="2">
    <source>
        <dbReference type="Pfam" id="PF02769"/>
    </source>
</evidence>
<dbReference type="Pfam" id="PF00586">
    <property type="entry name" value="AIRS"/>
    <property type="match status" value="1"/>
</dbReference>
<evidence type="ECO:0000313" key="3">
    <source>
        <dbReference type="EMBL" id="BDH79813.1"/>
    </source>
</evidence>
<dbReference type="InterPro" id="IPR017668">
    <property type="entry name" value="Methan_mark_2"/>
</dbReference>
<dbReference type="PIRSF" id="PIRSF036540">
    <property type="entry name" value="UCP036540_AIR"/>
    <property type="match status" value="1"/>
</dbReference>
<dbReference type="InterPro" id="IPR010918">
    <property type="entry name" value="PurM-like_C_dom"/>
</dbReference>
<protein>
    <submittedName>
        <fullName evidence="3">Methanogenesis marker 2 protein</fullName>
    </submittedName>
</protein>
<proteinExistence type="predicted"/>
<dbReference type="PANTHER" id="PTHR30270:SF0">
    <property type="entry name" value="THIAMINE-MONOPHOSPHATE KINASE"/>
    <property type="match status" value="1"/>
</dbReference>
<keyword evidence="4" id="KW-1185">Reference proteome</keyword>
<name>A0ABN6PD42_9EURY</name>
<sequence length="333" mass="36467">MDIDSIIESVKNYEGVTRKKPIREVVSLLNEVDRVSGKTYISFGDDASAIRLGDGKLLLIAADGIWGRLMEADPYWAGYCSVLVNVNDIAAMGGKPIGMVNVLSVKDKETCRKVMEGVRKGVEKFGVPMVGGHVHPDTPYNALDVSITGLVSEDAIITSCDAKPGDKIIIGIDLDGRQHPSFPLNWDTTSHKEPELVRAQIKIMEEIASKRLLTAGKDISNPGTLGTLGMLLEASNVGATVELEKIPKKKGIKWEDWLRLYPGAGFVLTAKQENVKECISLLESVNITSTVAGEIIDEKKLYITFDDEKRTLFDFEKDIIMGIKEETQKSGGE</sequence>
<dbReference type="CDD" id="cd02192">
    <property type="entry name" value="PurM-like3"/>
    <property type="match status" value="1"/>
</dbReference>
<dbReference type="Proteomes" id="UP000831817">
    <property type="component" value="Chromosome"/>
</dbReference>
<dbReference type="InterPro" id="IPR036676">
    <property type="entry name" value="PurM-like_C_sf"/>
</dbReference>
<dbReference type="RefSeq" id="WP_248564134.1">
    <property type="nucleotide sequence ID" value="NZ_AP025698.1"/>
</dbReference>
<dbReference type="GeneID" id="71965718"/>
<dbReference type="SUPFAM" id="SSF56042">
    <property type="entry name" value="PurM C-terminal domain-like"/>
    <property type="match status" value="1"/>
</dbReference>
<evidence type="ECO:0000259" key="1">
    <source>
        <dbReference type="Pfam" id="PF00586"/>
    </source>
</evidence>
<feature type="domain" description="PurM-like N-terminal" evidence="1">
    <location>
        <begin position="44"/>
        <end position="150"/>
    </location>
</feature>
<dbReference type="Gene3D" id="3.30.1330.10">
    <property type="entry name" value="PurM-like, N-terminal domain"/>
    <property type="match status" value="1"/>
</dbReference>
<dbReference type="EMBL" id="AP025698">
    <property type="protein sequence ID" value="BDH79813.1"/>
    <property type="molecule type" value="Genomic_DNA"/>
</dbReference>
<dbReference type="PANTHER" id="PTHR30270">
    <property type="entry name" value="THIAMINE-MONOPHOSPHATE KINASE"/>
    <property type="match status" value="1"/>
</dbReference>